<keyword evidence="1" id="KW-0812">Transmembrane</keyword>
<evidence type="ECO:0000313" key="2">
    <source>
        <dbReference type="EMBL" id="GIY49125.1"/>
    </source>
</evidence>
<organism evidence="2 3">
    <name type="scientific">Caerostris extrusa</name>
    <name type="common">Bark spider</name>
    <name type="synonym">Caerostris bankana</name>
    <dbReference type="NCBI Taxonomy" id="172846"/>
    <lineage>
        <taxon>Eukaryota</taxon>
        <taxon>Metazoa</taxon>
        <taxon>Ecdysozoa</taxon>
        <taxon>Arthropoda</taxon>
        <taxon>Chelicerata</taxon>
        <taxon>Arachnida</taxon>
        <taxon>Araneae</taxon>
        <taxon>Araneomorphae</taxon>
        <taxon>Entelegynae</taxon>
        <taxon>Araneoidea</taxon>
        <taxon>Araneidae</taxon>
        <taxon>Caerostris</taxon>
    </lineage>
</organism>
<keyword evidence="1" id="KW-0472">Membrane</keyword>
<keyword evidence="1" id="KW-1133">Transmembrane helix</keyword>
<evidence type="ECO:0000313" key="3">
    <source>
        <dbReference type="Proteomes" id="UP001054945"/>
    </source>
</evidence>
<proteinExistence type="predicted"/>
<accession>A0AAV4TS49</accession>
<protein>
    <submittedName>
        <fullName evidence="2">Uncharacterized protein</fullName>
    </submittedName>
</protein>
<evidence type="ECO:0000256" key="1">
    <source>
        <dbReference type="SAM" id="Phobius"/>
    </source>
</evidence>
<dbReference type="Proteomes" id="UP001054945">
    <property type="component" value="Unassembled WGS sequence"/>
</dbReference>
<dbReference type="EMBL" id="BPLR01011799">
    <property type="protein sequence ID" value="GIY49125.1"/>
    <property type="molecule type" value="Genomic_DNA"/>
</dbReference>
<feature type="transmembrane region" description="Helical" evidence="1">
    <location>
        <begin position="56"/>
        <end position="77"/>
    </location>
</feature>
<dbReference type="AlphaFoldDB" id="A0AAV4TS49"/>
<keyword evidence="3" id="KW-1185">Reference proteome</keyword>
<name>A0AAV4TS49_CAEEX</name>
<reference evidence="2 3" key="1">
    <citation type="submission" date="2021-06" db="EMBL/GenBank/DDBJ databases">
        <title>Caerostris extrusa draft genome.</title>
        <authorList>
            <person name="Kono N."/>
            <person name="Arakawa K."/>
        </authorList>
    </citation>
    <scope>NUCLEOTIDE SEQUENCE [LARGE SCALE GENOMIC DNA]</scope>
</reference>
<gene>
    <name evidence="2" type="ORF">CEXT_372681</name>
</gene>
<comment type="caution">
    <text evidence="2">The sequence shown here is derived from an EMBL/GenBank/DDBJ whole genome shotgun (WGS) entry which is preliminary data.</text>
</comment>
<sequence>MAVKKFSRDTSCGMERQVHPRRLTDQSFRKMIIEKASATEHALSLNKREKNRQYRLEADLIVGRNLFCMLFGLYGIINFHYTANK</sequence>